<evidence type="ECO:0000313" key="1">
    <source>
        <dbReference type="EMBL" id="KAI4320689.1"/>
    </source>
</evidence>
<gene>
    <name evidence="1" type="ORF">MLD38_034143</name>
</gene>
<keyword evidence="2" id="KW-1185">Reference proteome</keyword>
<evidence type="ECO:0000313" key="2">
    <source>
        <dbReference type="Proteomes" id="UP001057402"/>
    </source>
</evidence>
<sequence>MNALAVSPSRVWLSTRLSSPPGCVKPTSFPKESLQGRPRVSLPLSQPPAFPIFPLKCASSSASAGAQPYSEEPATGVKFATSVTLPGCSASLALQGTGCREKVFAIIGVKVYAAGLYMNPSIVPELVAWKGKSKDEIWDDKSFFDTILRAPLEKSLQIVLVRDVDGKTFWDALDEAISPRIATPTPADESALKTFRGIFVGRPLKKGTFIFLTWLDSSRMLVSVSNDGLPTSIDAELGSDNVASSLFDVFFGTSPVSPSLKTSVISCLASILK</sequence>
<dbReference type="Proteomes" id="UP001057402">
    <property type="component" value="Chromosome 10"/>
</dbReference>
<name>A0ACB9MBB3_9MYRT</name>
<reference evidence="2" key="1">
    <citation type="journal article" date="2023" name="Front. Plant Sci.">
        <title>Chromosomal-level genome assembly of Melastoma candidum provides insights into trichome evolution.</title>
        <authorList>
            <person name="Zhong Y."/>
            <person name="Wu W."/>
            <person name="Sun C."/>
            <person name="Zou P."/>
            <person name="Liu Y."/>
            <person name="Dai S."/>
            <person name="Zhou R."/>
        </authorList>
    </citation>
    <scope>NUCLEOTIDE SEQUENCE [LARGE SCALE GENOMIC DNA]</scope>
</reference>
<proteinExistence type="predicted"/>
<accession>A0ACB9MBB3</accession>
<dbReference type="EMBL" id="CM042889">
    <property type="protein sequence ID" value="KAI4320689.1"/>
    <property type="molecule type" value="Genomic_DNA"/>
</dbReference>
<comment type="caution">
    <text evidence="1">The sequence shown here is derived from an EMBL/GenBank/DDBJ whole genome shotgun (WGS) entry which is preliminary data.</text>
</comment>
<organism evidence="1 2">
    <name type="scientific">Melastoma candidum</name>
    <dbReference type="NCBI Taxonomy" id="119954"/>
    <lineage>
        <taxon>Eukaryota</taxon>
        <taxon>Viridiplantae</taxon>
        <taxon>Streptophyta</taxon>
        <taxon>Embryophyta</taxon>
        <taxon>Tracheophyta</taxon>
        <taxon>Spermatophyta</taxon>
        <taxon>Magnoliopsida</taxon>
        <taxon>eudicotyledons</taxon>
        <taxon>Gunneridae</taxon>
        <taxon>Pentapetalae</taxon>
        <taxon>rosids</taxon>
        <taxon>malvids</taxon>
        <taxon>Myrtales</taxon>
        <taxon>Melastomataceae</taxon>
        <taxon>Melastomatoideae</taxon>
        <taxon>Melastomateae</taxon>
        <taxon>Melastoma</taxon>
    </lineage>
</organism>
<protein>
    <submittedName>
        <fullName evidence="1">Uncharacterized protein</fullName>
    </submittedName>
</protein>